<dbReference type="Proteomes" id="UP001566132">
    <property type="component" value="Unassembled WGS sequence"/>
</dbReference>
<dbReference type="Pfam" id="PF13873">
    <property type="entry name" value="Myb_DNA-bind_5"/>
    <property type="match status" value="1"/>
</dbReference>
<comment type="caution">
    <text evidence="7">The sequence shown here is derived from an EMBL/GenBank/DDBJ whole genome shotgun (WGS) entry which is preliminary data.</text>
</comment>
<gene>
    <name evidence="7" type="ORF">ABEB36_014961</name>
</gene>
<evidence type="ECO:0000256" key="1">
    <source>
        <dbReference type="ARBA" id="ARBA00011764"/>
    </source>
</evidence>
<sequence>MLGQKTEGWAKINKEFNSCFPLRKTEALQSKFDNLKTAARKYAGTRRQNCIGTGGGPGTTVETNAVFDIIINIMLKFKYSYFINFKMFINKIIFYIDTLLSQQSFT</sequence>
<keyword evidence="4" id="KW-0804">Transcription</keyword>
<evidence type="ECO:0000313" key="8">
    <source>
        <dbReference type="Proteomes" id="UP001566132"/>
    </source>
</evidence>
<reference evidence="7 8" key="1">
    <citation type="submission" date="2024-05" db="EMBL/GenBank/DDBJ databases">
        <title>Genetic variation in Jamaican populations of the coffee berry borer (Hypothenemus hampei).</title>
        <authorList>
            <person name="Errbii M."/>
            <person name="Myrie A."/>
        </authorList>
    </citation>
    <scope>NUCLEOTIDE SEQUENCE [LARGE SCALE GENOMIC DNA]</scope>
    <source>
        <strain evidence="7">JA-Hopewell-2020-01-JO</strain>
        <tissue evidence="7">Whole body</tissue>
    </source>
</reference>
<evidence type="ECO:0000256" key="2">
    <source>
        <dbReference type="ARBA" id="ARBA00016807"/>
    </source>
</evidence>
<evidence type="ECO:0000256" key="3">
    <source>
        <dbReference type="ARBA" id="ARBA00023015"/>
    </source>
</evidence>
<comment type="subunit">
    <text evidence="1">Self-associates forming complexes of several hundred monomers.</text>
</comment>
<dbReference type="EMBL" id="JBDJPC010000014">
    <property type="protein sequence ID" value="KAL1488495.1"/>
    <property type="molecule type" value="Genomic_DNA"/>
</dbReference>
<comment type="function">
    <text evidence="5">Involved in transvection phenomena (= synapsis-dependent gene expression), where the synaptic pairing of chromosomes carrying genes with which zeste interacts influences the expression of these genes. Zeste binds to DNA and stimulates transcription from a nearby promoter.</text>
</comment>
<proteinExistence type="predicted"/>
<dbReference type="InterPro" id="IPR028002">
    <property type="entry name" value="Myb_DNA-bind_5"/>
</dbReference>
<evidence type="ECO:0000313" key="7">
    <source>
        <dbReference type="EMBL" id="KAL1488495.1"/>
    </source>
</evidence>
<keyword evidence="3" id="KW-0805">Transcription regulation</keyword>
<accession>A0ABD1E1N0</accession>
<evidence type="ECO:0000256" key="5">
    <source>
        <dbReference type="ARBA" id="ARBA00025466"/>
    </source>
</evidence>
<protein>
    <recommendedName>
        <fullName evidence="2">Regulatory protein zeste</fullName>
    </recommendedName>
</protein>
<dbReference type="AlphaFoldDB" id="A0ABD1E1N0"/>
<keyword evidence="8" id="KW-1185">Reference proteome</keyword>
<organism evidence="7 8">
    <name type="scientific">Hypothenemus hampei</name>
    <name type="common">Coffee berry borer</name>
    <dbReference type="NCBI Taxonomy" id="57062"/>
    <lineage>
        <taxon>Eukaryota</taxon>
        <taxon>Metazoa</taxon>
        <taxon>Ecdysozoa</taxon>
        <taxon>Arthropoda</taxon>
        <taxon>Hexapoda</taxon>
        <taxon>Insecta</taxon>
        <taxon>Pterygota</taxon>
        <taxon>Neoptera</taxon>
        <taxon>Endopterygota</taxon>
        <taxon>Coleoptera</taxon>
        <taxon>Polyphaga</taxon>
        <taxon>Cucujiformia</taxon>
        <taxon>Curculionidae</taxon>
        <taxon>Scolytinae</taxon>
        <taxon>Hypothenemus</taxon>
    </lineage>
</organism>
<evidence type="ECO:0000259" key="6">
    <source>
        <dbReference type="Pfam" id="PF13873"/>
    </source>
</evidence>
<feature type="domain" description="Myb/SANT-like DNA-binding" evidence="6">
    <location>
        <begin position="4"/>
        <end position="41"/>
    </location>
</feature>
<name>A0ABD1E1N0_HYPHA</name>
<evidence type="ECO:0000256" key="4">
    <source>
        <dbReference type="ARBA" id="ARBA00023163"/>
    </source>
</evidence>